<keyword evidence="6" id="KW-0539">Nucleus</keyword>
<dbReference type="EMBL" id="MDYQ01000066">
    <property type="protein sequence ID" value="PRP84246.1"/>
    <property type="molecule type" value="Genomic_DNA"/>
</dbReference>
<dbReference type="SMART" id="SM00028">
    <property type="entry name" value="TPR"/>
    <property type="match status" value="3"/>
</dbReference>
<name>A0A2P6NJY6_9EUKA</name>
<dbReference type="SUPFAM" id="SSF48452">
    <property type="entry name" value="TPR-like"/>
    <property type="match status" value="5"/>
</dbReference>
<dbReference type="InterPro" id="IPR011990">
    <property type="entry name" value="TPR-like_helical_dom_sf"/>
</dbReference>
<gene>
    <name evidence="10" type="ORF">PROFUN_08266</name>
</gene>
<dbReference type="GO" id="GO:0046540">
    <property type="term" value="C:U4/U6 x U5 tri-snRNP complex"/>
    <property type="evidence" value="ECO:0007669"/>
    <property type="project" value="TreeGrafter"/>
</dbReference>
<evidence type="ECO:0000256" key="4">
    <source>
        <dbReference type="ARBA" id="ARBA00022737"/>
    </source>
</evidence>
<dbReference type="InterPro" id="IPR010491">
    <property type="entry name" value="PRP1_N"/>
</dbReference>
<feature type="coiled-coil region" evidence="7">
    <location>
        <begin position="679"/>
        <end position="738"/>
    </location>
</feature>
<evidence type="ECO:0000256" key="1">
    <source>
        <dbReference type="ARBA" id="ARBA00004123"/>
    </source>
</evidence>
<feature type="domain" description="PRP1 splicing factor N-terminal" evidence="8">
    <location>
        <begin position="71"/>
        <end position="219"/>
    </location>
</feature>
<dbReference type="InterPro" id="IPR019734">
    <property type="entry name" value="TPR_rpt"/>
</dbReference>
<dbReference type="FunFam" id="1.25.40.10:FF:000058">
    <property type="entry name" value="Pre-mRNA processing factor 6"/>
    <property type="match status" value="1"/>
</dbReference>
<evidence type="ECO:0000256" key="5">
    <source>
        <dbReference type="ARBA" id="ARBA00023187"/>
    </source>
</evidence>
<dbReference type="Pfam" id="PF23231">
    <property type="entry name" value="HAT_Syf1_CNRKL1_C"/>
    <property type="match status" value="1"/>
</dbReference>
<dbReference type="OrthoDB" id="440128at2759"/>
<evidence type="ECO:0000259" key="8">
    <source>
        <dbReference type="Pfam" id="PF06424"/>
    </source>
</evidence>
<dbReference type="InterPro" id="IPR055430">
    <property type="entry name" value="HAT_Syf1_CNRKL1_C"/>
</dbReference>
<dbReference type="SMART" id="SM00386">
    <property type="entry name" value="HAT"/>
    <property type="match status" value="13"/>
</dbReference>
<comment type="subcellular location">
    <subcellularLocation>
        <location evidence="1">Nucleus</location>
    </subcellularLocation>
</comment>
<evidence type="ECO:0008006" key="12">
    <source>
        <dbReference type="Google" id="ProtNLM"/>
    </source>
</evidence>
<keyword evidence="11" id="KW-1185">Reference proteome</keyword>
<dbReference type="PANTHER" id="PTHR11246:SF1">
    <property type="entry name" value="PRE-MRNA-PROCESSING FACTOR 6"/>
    <property type="match status" value="1"/>
</dbReference>
<comment type="caution">
    <text evidence="10">The sequence shown here is derived from an EMBL/GenBank/DDBJ whole genome shotgun (WGS) entry which is preliminary data.</text>
</comment>
<keyword evidence="7" id="KW-0175">Coiled coil</keyword>
<organism evidence="10 11">
    <name type="scientific">Planoprotostelium fungivorum</name>
    <dbReference type="NCBI Taxonomy" id="1890364"/>
    <lineage>
        <taxon>Eukaryota</taxon>
        <taxon>Amoebozoa</taxon>
        <taxon>Evosea</taxon>
        <taxon>Variosea</taxon>
        <taxon>Cavosteliida</taxon>
        <taxon>Cavosteliaceae</taxon>
        <taxon>Planoprotostelium</taxon>
    </lineage>
</organism>
<dbReference type="Pfam" id="PF06424">
    <property type="entry name" value="PRP1_N"/>
    <property type="match status" value="1"/>
</dbReference>
<dbReference type="Gene3D" id="1.25.40.10">
    <property type="entry name" value="Tetratricopeptide repeat domain"/>
    <property type="match status" value="4"/>
</dbReference>
<feature type="domain" description="Pre-mRNA-splicing factor Syf1/CRNKL1-like C-terminal HAT-repeats" evidence="9">
    <location>
        <begin position="585"/>
        <end position="732"/>
    </location>
</feature>
<evidence type="ECO:0000256" key="2">
    <source>
        <dbReference type="ARBA" id="ARBA00008644"/>
    </source>
</evidence>
<keyword evidence="5" id="KW-0508">mRNA splicing</keyword>
<dbReference type="InterPro" id="IPR003107">
    <property type="entry name" value="HAT"/>
</dbReference>
<dbReference type="InterPro" id="IPR045075">
    <property type="entry name" value="Syf1-like"/>
</dbReference>
<evidence type="ECO:0000256" key="7">
    <source>
        <dbReference type="SAM" id="Coils"/>
    </source>
</evidence>
<dbReference type="GO" id="GO:0000244">
    <property type="term" value="P:spliceosomal tri-snRNP complex assembly"/>
    <property type="evidence" value="ECO:0007669"/>
    <property type="project" value="TreeGrafter"/>
</dbReference>
<reference evidence="10 11" key="1">
    <citation type="journal article" date="2018" name="Genome Biol. Evol.">
        <title>Multiple Roots of Fruiting Body Formation in Amoebozoa.</title>
        <authorList>
            <person name="Hillmann F."/>
            <person name="Forbes G."/>
            <person name="Novohradska S."/>
            <person name="Ferling I."/>
            <person name="Riege K."/>
            <person name="Groth M."/>
            <person name="Westermann M."/>
            <person name="Marz M."/>
            <person name="Spaller T."/>
            <person name="Winckler T."/>
            <person name="Schaap P."/>
            <person name="Glockner G."/>
        </authorList>
    </citation>
    <scope>NUCLEOTIDE SEQUENCE [LARGE SCALE GENOMIC DNA]</scope>
    <source>
        <strain evidence="10 11">Jena</strain>
    </source>
</reference>
<evidence type="ECO:0000313" key="11">
    <source>
        <dbReference type="Proteomes" id="UP000241769"/>
    </source>
</evidence>
<evidence type="ECO:0000256" key="6">
    <source>
        <dbReference type="ARBA" id="ARBA00023242"/>
    </source>
</evidence>
<dbReference type="FunCoup" id="A0A2P6NJY6">
    <property type="interactions" value="778"/>
</dbReference>
<sequence>MHPNKPIWSLTNTYKNSRLVSPFSNLAGVLLCSDSKKKKARGESQHLPAEHSRLFPPEGASHQLQRHTKEAPLNYVAGIGRGANGFTTRSDIGPARIPTAPDPVAAAAIAKRKAEDGDNADYSEANYDEFEGYGGSFVDPNAIYDAEDKEADDVWESIDRTLDQRRKARREERMRQELQQLRQERPTIQSQFADLKGDLQQVSYSDWDAIPEIGDTTQRFRKKVKTNMAFIPAPDSLLEQARKENEQYNTVPNSLGGTETPMSGLATPTTDLTRIGAGRKQIIGINLARLQDSVSGQTNVDPKGYLTDLSTIKINSSAEIGDIKKARLLLNSIRQTNPKHAPAWIGSARLESEVGKIVQARKIIMEGCDICPESQDIWLEAARLHTPENAKVILAKAIQHLPKATKIWLLAADLETDVKGRKKVLRKSLEANPNSALLWKAAIELETPEDAKILLGRAVECIPKSVEMWLALAHLETPENARKVLNRARLAVPTDSSIWITAAKLEESQGNEKIDMIVKRALKTLTNNAVVIERDQWMKEAENAEKSGAPKTCRAIIKEVIGLNVEEEDRKRVWIEDAEGALSREAVETARAIYEHALSIFPGKKSLYLRVAHLEKVHGTRESLENVLSKAVKHCPQAEILWLMAAKEKWMNGDVDGARIVLSEAFKANQESEQIWLAAVKLENENKELDRARALLAKARQQLQSSAGEKVWLKSAQLERQTGNTEEEKNLLEEALKKYPQNPKFWMMRGQLEERRNEMDTARELYQRGLKNCMNSIPLWICAGKLEQRTSNSRARTLYEKARLKNPKNADLWLAAIRVEVADNNPKASQMTLSKALQECPTSGILWAEAIDLEKPKQRRAKSVDALKRCDNDPFVIVAVAKVFWADRKYEKTRTWFNRAVTLNPDLGDAWAYFYKFEIQHGTEEHQQELLKRCVAADPRHGENWVRVSKDIANSDLKTEGILTRVANNLPNPLNQ</sequence>
<evidence type="ECO:0000256" key="3">
    <source>
        <dbReference type="ARBA" id="ARBA00022664"/>
    </source>
</evidence>
<dbReference type="Proteomes" id="UP000241769">
    <property type="component" value="Unassembled WGS sequence"/>
</dbReference>
<feature type="coiled-coil region" evidence="7">
    <location>
        <begin position="164"/>
        <end position="191"/>
    </location>
</feature>
<dbReference type="AlphaFoldDB" id="A0A2P6NJY6"/>
<dbReference type="STRING" id="1890364.A0A2P6NJY6"/>
<keyword evidence="3" id="KW-0507">mRNA processing</keyword>
<accession>A0A2P6NJY6</accession>
<dbReference type="GO" id="GO:0071013">
    <property type="term" value="C:catalytic step 2 spliceosome"/>
    <property type="evidence" value="ECO:0007669"/>
    <property type="project" value="TreeGrafter"/>
</dbReference>
<keyword evidence="4" id="KW-0677">Repeat</keyword>
<dbReference type="PANTHER" id="PTHR11246">
    <property type="entry name" value="PRE-MRNA SPLICING FACTOR"/>
    <property type="match status" value="1"/>
</dbReference>
<protein>
    <recommendedName>
        <fullName evidence="12">PRP1 splicing factor N-terminal domain-containing protein</fullName>
    </recommendedName>
</protein>
<comment type="similarity">
    <text evidence="2">Belongs to the crooked-neck family.</text>
</comment>
<dbReference type="InParanoid" id="A0A2P6NJY6"/>
<evidence type="ECO:0000259" key="9">
    <source>
        <dbReference type="Pfam" id="PF23231"/>
    </source>
</evidence>
<evidence type="ECO:0000313" key="10">
    <source>
        <dbReference type="EMBL" id="PRP84246.1"/>
    </source>
</evidence>
<proteinExistence type="inferred from homology"/>